<name>A0A3B8DX51_9CAUD</name>
<protein>
    <submittedName>
        <fullName evidence="1">Uncharacterized protein</fullName>
    </submittedName>
</protein>
<reference evidence="2" key="1">
    <citation type="submission" date="2018-09" db="EMBL/GenBank/DDBJ databases">
        <title>Complete genome of Proteus mirabilis phage Stubb.</title>
        <authorList>
            <person name="Bourgeois T.A."/>
            <person name="Lessor L."/>
            <person name="O'Leary C.J."/>
            <person name="Liu M."/>
        </authorList>
    </citation>
    <scope>NUCLEOTIDE SEQUENCE [LARGE SCALE GENOMIC DNA]</scope>
</reference>
<evidence type="ECO:0000313" key="2">
    <source>
        <dbReference type="Proteomes" id="UP000269143"/>
    </source>
</evidence>
<accession>A0A3B8DX51</accession>
<keyword evidence="2" id="KW-1185">Reference proteome</keyword>
<gene>
    <name evidence="1" type="ORF">CPT_Stubb_058</name>
</gene>
<proteinExistence type="predicted"/>
<sequence>MKKLEVKVTHLIDNWDCDDCGCTMEEGWKVVSPTHPELDVTMTPSAFCYDGEGYTVGDLIKHWMSKGITPTGINVSELPFHDYEFLPLVVPEAFKDTTYMLDGEEFTDHEQQICDTGLIQEFLSKVYKLPVNLLTSSKDISTNFNEELEVF</sequence>
<dbReference type="EMBL" id="MH830339">
    <property type="protein sequence ID" value="AYJ73197.1"/>
    <property type="molecule type" value="Genomic_DNA"/>
</dbReference>
<organism evidence="1 2">
    <name type="scientific">Proteus phage Stubb</name>
    <dbReference type="NCBI Taxonomy" id="2315597"/>
    <lineage>
        <taxon>Viruses</taxon>
        <taxon>Duplodnaviria</taxon>
        <taxon>Heunggongvirae</taxon>
        <taxon>Uroviricota</taxon>
        <taxon>Caudoviricetes</taxon>
        <taxon>Demerecviridae</taxon>
        <taxon>Novosibvirus</taxon>
        <taxon>Novosibvirus stubb</taxon>
    </lineage>
</organism>
<evidence type="ECO:0000313" key="1">
    <source>
        <dbReference type="EMBL" id="AYJ73197.1"/>
    </source>
</evidence>
<dbReference type="Proteomes" id="UP000269143">
    <property type="component" value="Segment"/>
</dbReference>